<dbReference type="InterPro" id="IPR052709">
    <property type="entry name" value="Transposase-MT_Hybrid"/>
</dbReference>
<dbReference type="Proteomes" id="UP000008237">
    <property type="component" value="Unassembled WGS sequence"/>
</dbReference>
<dbReference type="STRING" id="610380.E2C5V3"/>
<dbReference type="GO" id="GO:0032259">
    <property type="term" value="P:methylation"/>
    <property type="evidence" value="ECO:0007669"/>
    <property type="project" value="UniProtKB-KW"/>
</dbReference>
<keyword evidence="2" id="KW-0489">Methyltransferase</keyword>
<evidence type="ECO:0000313" key="3">
    <source>
        <dbReference type="Proteomes" id="UP000008237"/>
    </source>
</evidence>
<keyword evidence="2" id="KW-0808">Transferase</keyword>
<dbReference type="GO" id="GO:0046975">
    <property type="term" value="F:histone H3K36 methyltransferase activity"/>
    <property type="evidence" value="ECO:0007669"/>
    <property type="project" value="TreeGrafter"/>
</dbReference>
<feature type="non-terminal residue" evidence="2">
    <location>
        <position position="1"/>
    </location>
</feature>
<dbReference type="EMBL" id="GL452838">
    <property type="protein sequence ID" value="EFN76674.1"/>
    <property type="molecule type" value="Genomic_DNA"/>
</dbReference>
<sequence>KQHLREVLLHYYLLKKCAGETCRLLVDVYGDHAPSETTCRYWSQRFKSGDFDVNDKERDGPPKKFQNEELEKLLDIDPCQTLEELSVALDVDRSTVGKRLHALVVVQKTGNW</sequence>
<dbReference type="InterPro" id="IPR036388">
    <property type="entry name" value="WH-like_DNA-bd_sf"/>
</dbReference>
<accession>E2C5V3</accession>
<dbReference type="AlphaFoldDB" id="E2C5V3"/>
<dbReference type="GO" id="GO:0044774">
    <property type="term" value="P:mitotic DNA integrity checkpoint signaling"/>
    <property type="evidence" value="ECO:0007669"/>
    <property type="project" value="TreeGrafter"/>
</dbReference>
<dbReference type="GO" id="GO:0000014">
    <property type="term" value="F:single-stranded DNA endodeoxyribonuclease activity"/>
    <property type="evidence" value="ECO:0007669"/>
    <property type="project" value="TreeGrafter"/>
</dbReference>
<reference evidence="2 3" key="1">
    <citation type="journal article" date="2010" name="Science">
        <title>Genomic comparison of the ants Camponotus floridanus and Harpegnathos saltator.</title>
        <authorList>
            <person name="Bonasio R."/>
            <person name="Zhang G."/>
            <person name="Ye C."/>
            <person name="Mutti N.S."/>
            <person name="Fang X."/>
            <person name="Qin N."/>
            <person name="Donahue G."/>
            <person name="Yang P."/>
            <person name="Li Q."/>
            <person name="Li C."/>
            <person name="Zhang P."/>
            <person name="Huang Z."/>
            <person name="Berger S.L."/>
            <person name="Reinberg D."/>
            <person name="Wang J."/>
            <person name="Liebig J."/>
        </authorList>
    </citation>
    <scope>NUCLEOTIDE SEQUENCE [LARGE SCALE GENOMIC DNA]</scope>
    <source>
        <strain evidence="2 3">R22 G/1</strain>
    </source>
</reference>
<dbReference type="GO" id="GO:0006303">
    <property type="term" value="P:double-strand break repair via nonhomologous end joining"/>
    <property type="evidence" value="ECO:0007669"/>
    <property type="project" value="TreeGrafter"/>
</dbReference>
<keyword evidence="3" id="KW-1185">Reference proteome</keyword>
<protein>
    <submittedName>
        <fullName evidence="2">Histone-lysine N-methyltransferase SETMAR</fullName>
    </submittedName>
</protein>
<dbReference type="PANTHER" id="PTHR46060">
    <property type="entry name" value="MARINER MOS1 TRANSPOSASE-LIKE PROTEIN"/>
    <property type="match status" value="1"/>
</dbReference>
<dbReference type="GO" id="GO:0031297">
    <property type="term" value="P:replication fork processing"/>
    <property type="evidence" value="ECO:0007669"/>
    <property type="project" value="TreeGrafter"/>
</dbReference>
<dbReference type="GO" id="GO:0044547">
    <property type="term" value="F:DNA topoisomerase binding"/>
    <property type="evidence" value="ECO:0007669"/>
    <property type="project" value="TreeGrafter"/>
</dbReference>
<dbReference type="InterPro" id="IPR041426">
    <property type="entry name" value="Mos1_HTH"/>
</dbReference>
<dbReference type="OrthoDB" id="10032537at2759"/>
<dbReference type="PANTHER" id="PTHR46060:SF2">
    <property type="entry name" value="HISTONE-LYSINE N-METHYLTRANSFERASE SETMAR"/>
    <property type="match status" value="1"/>
</dbReference>
<gene>
    <name evidence="2" type="ORF">EAI_06933</name>
</gene>
<dbReference type="GO" id="GO:0000793">
    <property type="term" value="C:condensed chromosome"/>
    <property type="evidence" value="ECO:0007669"/>
    <property type="project" value="TreeGrafter"/>
</dbReference>
<dbReference type="InParanoid" id="E2C5V3"/>
<dbReference type="GO" id="GO:0003697">
    <property type="term" value="F:single-stranded DNA binding"/>
    <property type="evidence" value="ECO:0007669"/>
    <property type="project" value="TreeGrafter"/>
</dbReference>
<organism evidence="3">
    <name type="scientific">Harpegnathos saltator</name>
    <name type="common">Jerdon's jumping ant</name>
    <dbReference type="NCBI Taxonomy" id="610380"/>
    <lineage>
        <taxon>Eukaryota</taxon>
        <taxon>Metazoa</taxon>
        <taxon>Ecdysozoa</taxon>
        <taxon>Arthropoda</taxon>
        <taxon>Hexapoda</taxon>
        <taxon>Insecta</taxon>
        <taxon>Pterygota</taxon>
        <taxon>Neoptera</taxon>
        <taxon>Endopterygota</taxon>
        <taxon>Hymenoptera</taxon>
        <taxon>Apocrita</taxon>
        <taxon>Aculeata</taxon>
        <taxon>Formicoidea</taxon>
        <taxon>Formicidae</taxon>
        <taxon>Ponerinae</taxon>
        <taxon>Ponerini</taxon>
        <taxon>Harpegnathos</taxon>
    </lineage>
</organism>
<dbReference type="GO" id="GO:0042800">
    <property type="term" value="F:histone H3K4 methyltransferase activity"/>
    <property type="evidence" value="ECO:0007669"/>
    <property type="project" value="TreeGrafter"/>
</dbReference>
<evidence type="ECO:0000259" key="1">
    <source>
        <dbReference type="Pfam" id="PF17906"/>
    </source>
</evidence>
<dbReference type="GO" id="GO:0003690">
    <property type="term" value="F:double-stranded DNA binding"/>
    <property type="evidence" value="ECO:0007669"/>
    <property type="project" value="TreeGrafter"/>
</dbReference>
<proteinExistence type="predicted"/>
<evidence type="ECO:0000313" key="2">
    <source>
        <dbReference type="EMBL" id="EFN76674.1"/>
    </source>
</evidence>
<dbReference type="GO" id="GO:0035861">
    <property type="term" value="C:site of double-strand break"/>
    <property type="evidence" value="ECO:0007669"/>
    <property type="project" value="TreeGrafter"/>
</dbReference>
<dbReference type="GO" id="GO:0000729">
    <property type="term" value="P:DNA double-strand break processing"/>
    <property type="evidence" value="ECO:0007669"/>
    <property type="project" value="TreeGrafter"/>
</dbReference>
<dbReference type="GO" id="GO:0015074">
    <property type="term" value="P:DNA integration"/>
    <property type="evidence" value="ECO:0007669"/>
    <property type="project" value="TreeGrafter"/>
</dbReference>
<feature type="domain" description="Mos1 transposase HTH" evidence="1">
    <location>
        <begin position="1"/>
        <end position="50"/>
    </location>
</feature>
<dbReference type="Pfam" id="PF17906">
    <property type="entry name" value="HTH_48"/>
    <property type="match status" value="1"/>
</dbReference>
<dbReference type="Gene3D" id="1.10.10.1450">
    <property type="match status" value="1"/>
</dbReference>
<name>E2C5V3_HARSA</name>
<feature type="non-terminal residue" evidence="2">
    <location>
        <position position="112"/>
    </location>
</feature>
<dbReference type="OMA" id="PSETTCR"/>
<dbReference type="GO" id="GO:0005634">
    <property type="term" value="C:nucleus"/>
    <property type="evidence" value="ECO:0007669"/>
    <property type="project" value="TreeGrafter"/>
</dbReference>
<dbReference type="Gene3D" id="1.10.10.10">
    <property type="entry name" value="Winged helix-like DNA-binding domain superfamily/Winged helix DNA-binding domain"/>
    <property type="match status" value="1"/>
</dbReference>